<evidence type="ECO:0000256" key="1">
    <source>
        <dbReference type="ARBA" id="ARBA00004141"/>
    </source>
</evidence>
<feature type="transmembrane region" description="Helical" evidence="6">
    <location>
        <begin position="193"/>
        <end position="217"/>
    </location>
</feature>
<reference evidence="8" key="3">
    <citation type="submission" date="2021-06" db="EMBL/GenBank/DDBJ databases">
        <title>Genomic Description and Analysis of Intracellular Bacteria, Candidatus Berkiella cookevillensis and Candidatus Berkiella aquae.</title>
        <authorList>
            <person name="Kidane D.T."/>
            <person name="Mehari Y.T."/>
            <person name="Rice F.C."/>
            <person name="Arivett B.A."/>
            <person name="Farone A.L."/>
            <person name="Berk S.G."/>
            <person name="Farone M.B."/>
        </authorList>
    </citation>
    <scope>NUCLEOTIDE SEQUENCE</scope>
    <source>
        <strain evidence="8">HT99</strain>
    </source>
</reference>
<reference evidence="7" key="1">
    <citation type="submission" date="2015-09" db="EMBL/GenBank/DDBJ databases">
        <title>Draft Genome Sequences of Two Novel Amoeba-resistant Intranuclear Bacteria, Candidatus Berkiella cookevillensis and Candidatus Berkiella aquae.</title>
        <authorList>
            <person name="Mehari Y.T."/>
            <person name="Arivett B.A."/>
            <person name="Farone A.L."/>
            <person name="Gunderson J.H."/>
            <person name="Farone M.B."/>
        </authorList>
    </citation>
    <scope>NUCLEOTIDE SEQUENCE [LARGE SCALE GENOMIC DNA]</scope>
    <source>
        <strain evidence="7">HT99</strain>
    </source>
</reference>
<evidence type="ECO:0000256" key="6">
    <source>
        <dbReference type="SAM" id="Phobius"/>
    </source>
</evidence>
<evidence type="ECO:0000313" key="8">
    <source>
        <dbReference type="EMBL" id="MCS5712358.1"/>
    </source>
</evidence>
<sequence>MFHKMPLYLLAVILGVVLLQPYLSNEVQAALYGVSLSIKNLLLFILPAVIFSLLFKTAVDLAHQATKLILLILAAVCCSNFLSTFISHYVGTSLYLFDLKLVLPSTINELTPLWQLQFPSWIANDKAMFGGLIGGVAFSLLMPKVAKPLALFLSEWVNKLLHYFTYIIPFFVAGFVVKLSYEGLVKSIFQQYAIILAIIVIAQFSYITFIYLLANNLKIKQCLQALKNMLPATIAGFSTMSSASAMPLTILGTQKNAHNADFARSIIPTTVNVHLIGDCFAIPILAYAILKSYGAPEPLLIQYLIFSGYFVLAKFSVAAVPGGGIFVMLPILESYLGFNSPMLSLITALYLLFDPFITAANVLGNGGFAIFLDKYALRSEKTFFAKKLQQRC</sequence>
<dbReference type="GO" id="GO:0005886">
    <property type="term" value="C:plasma membrane"/>
    <property type="evidence" value="ECO:0007669"/>
    <property type="project" value="TreeGrafter"/>
</dbReference>
<feature type="transmembrane region" description="Helical" evidence="6">
    <location>
        <begin position="39"/>
        <end position="56"/>
    </location>
</feature>
<dbReference type="SUPFAM" id="SSF118215">
    <property type="entry name" value="Proton glutamate symport protein"/>
    <property type="match status" value="1"/>
</dbReference>
<evidence type="ECO:0000256" key="2">
    <source>
        <dbReference type="ARBA" id="ARBA00022448"/>
    </source>
</evidence>
<feature type="transmembrane region" description="Helical" evidence="6">
    <location>
        <begin position="302"/>
        <end position="329"/>
    </location>
</feature>
<dbReference type="OrthoDB" id="9768885at2"/>
<organism evidence="7">
    <name type="scientific">Candidatus Berkiella aquae</name>
    <dbReference type="NCBI Taxonomy" id="295108"/>
    <lineage>
        <taxon>Bacteria</taxon>
        <taxon>Pseudomonadati</taxon>
        <taxon>Pseudomonadota</taxon>
        <taxon>Gammaproteobacteria</taxon>
        <taxon>Candidatus Berkiellales</taxon>
        <taxon>Candidatus Berkiellaceae</taxon>
        <taxon>Candidatus Berkiella</taxon>
    </lineage>
</organism>
<reference evidence="8" key="2">
    <citation type="journal article" date="2016" name="Genome Announc.">
        <title>Draft Genome Sequences of Two Novel Amoeba-Resistant Intranuclear Bacteria, 'Candidatus Berkiella cookevillensis' and 'Candidatus Berkiella aquae'.</title>
        <authorList>
            <person name="Mehari Y.T."/>
            <person name="Arivett B.A."/>
            <person name="Farone A.L."/>
            <person name="Gunderson J.H."/>
            <person name="Farone M.B."/>
        </authorList>
    </citation>
    <scope>NUCLEOTIDE SEQUENCE</scope>
    <source>
        <strain evidence="8">HT99</strain>
    </source>
</reference>
<feature type="transmembrane region" description="Helical" evidence="6">
    <location>
        <begin position="163"/>
        <end position="181"/>
    </location>
</feature>
<evidence type="ECO:0000256" key="3">
    <source>
        <dbReference type="ARBA" id="ARBA00022692"/>
    </source>
</evidence>
<dbReference type="STRING" id="295108.HT99x_00864"/>
<dbReference type="Pfam" id="PF00375">
    <property type="entry name" value="SDF"/>
    <property type="match status" value="1"/>
</dbReference>
<dbReference type="Proteomes" id="UP000051497">
    <property type="component" value="Unassembled WGS sequence"/>
</dbReference>
<accession>A0A0Q9YRB0</accession>
<feature type="transmembrane region" description="Helical" evidence="6">
    <location>
        <begin position="349"/>
        <end position="372"/>
    </location>
</feature>
<feature type="transmembrane region" description="Helical" evidence="6">
    <location>
        <begin position="271"/>
        <end position="290"/>
    </location>
</feature>
<dbReference type="InterPro" id="IPR001991">
    <property type="entry name" value="Na-dicarboxylate_symporter"/>
</dbReference>
<comment type="subcellular location">
    <subcellularLocation>
        <location evidence="1">Membrane</location>
        <topology evidence="1">Multi-pass membrane protein</topology>
    </subcellularLocation>
</comment>
<name>A0A0Q9YRB0_9GAMM</name>
<evidence type="ECO:0000256" key="5">
    <source>
        <dbReference type="ARBA" id="ARBA00023136"/>
    </source>
</evidence>
<dbReference type="GO" id="GO:0032329">
    <property type="term" value="P:serine transport"/>
    <property type="evidence" value="ECO:0007669"/>
    <property type="project" value="TreeGrafter"/>
</dbReference>
<dbReference type="EMBL" id="LKAJ01000002">
    <property type="protein sequence ID" value="KRG22441.1"/>
    <property type="molecule type" value="Genomic_DNA"/>
</dbReference>
<dbReference type="PATRIC" id="fig|1590043.3.peg.868"/>
<keyword evidence="3 6" id="KW-0812">Transmembrane</keyword>
<comment type="caution">
    <text evidence="7">The sequence shown here is derived from an EMBL/GenBank/DDBJ whole genome shotgun (WGS) entry which is preliminary data.</text>
</comment>
<keyword evidence="4 6" id="KW-1133">Transmembrane helix</keyword>
<dbReference type="InterPro" id="IPR036458">
    <property type="entry name" value="Na:dicarbo_symporter_sf"/>
</dbReference>
<evidence type="ECO:0000256" key="4">
    <source>
        <dbReference type="ARBA" id="ARBA00022989"/>
    </source>
</evidence>
<dbReference type="GO" id="GO:0005295">
    <property type="term" value="F:neutral L-amino acid:sodium symporter activity"/>
    <property type="evidence" value="ECO:0007669"/>
    <property type="project" value="TreeGrafter"/>
</dbReference>
<dbReference type="EMBL" id="LKAJ02000001">
    <property type="protein sequence ID" value="MCS5712358.1"/>
    <property type="molecule type" value="Genomic_DNA"/>
</dbReference>
<feature type="transmembrane region" description="Helical" evidence="6">
    <location>
        <begin position="229"/>
        <end position="251"/>
    </location>
</feature>
<dbReference type="Gene3D" id="1.10.3860.10">
    <property type="entry name" value="Sodium:dicarboxylate symporter"/>
    <property type="match status" value="1"/>
</dbReference>
<proteinExistence type="predicted"/>
<dbReference type="AlphaFoldDB" id="A0A0Q9YRB0"/>
<feature type="transmembrane region" description="Helical" evidence="6">
    <location>
        <begin position="121"/>
        <end position="142"/>
    </location>
</feature>
<keyword evidence="5 6" id="KW-0472">Membrane</keyword>
<dbReference type="PANTHER" id="PTHR42865:SF8">
    <property type="entry name" value="SERINE_THREONINE TRANSPORTER SSTT"/>
    <property type="match status" value="1"/>
</dbReference>
<dbReference type="RefSeq" id="WP_075065490.1">
    <property type="nucleotide sequence ID" value="NZ_LKAJ02000001.1"/>
</dbReference>
<evidence type="ECO:0000313" key="9">
    <source>
        <dbReference type="Proteomes" id="UP000051497"/>
    </source>
</evidence>
<evidence type="ECO:0000313" key="7">
    <source>
        <dbReference type="EMBL" id="KRG22441.1"/>
    </source>
</evidence>
<gene>
    <name evidence="7" type="ORF">HT99x_00864</name>
    <name evidence="8" type="ORF">HT99x_013025</name>
</gene>
<protein>
    <submittedName>
        <fullName evidence="8">Dicarboxylate/amino acid:cation symporter</fullName>
    </submittedName>
    <submittedName>
        <fullName evidence="7">Sodium:dicarboxylate symporter family protein</fullName>
    </submittedName>
</protein>
<dbReference type="PANTHER" id="PTHR42865">
    <property type="entry name" value="PROTON/GLUTAMATE-ASPARTATE SYMPORTER"/>
    <property type="match status" value="1"/>
</dbReference>
<feature type="transmembrane region" description="Helical" evidence="6">
    <location>
        <begin position="68"/>
        <end position="90"/>
    </location>
</feature>
<keyword evidence="9" id="KW-1185">Reference proteome</keyword>
<keyword evidence="2" id="KW-0813">Transport</keyword>